<feature type="compositionally biased region" description="Basic residues" evidence="1">
    <location>
        <begin position="751"/>
        <end position="760"/>
    </location>
</feature>
<feature type="region of interest" description="Disordered" evidence="1">
    <location>
        <begin position="157"/>
        <end position="186"/>
    </location>
</feature>
<feature type="domain" description="eCIS core" evidence="2">
    <location>
        <begin position="85"/>
        <end position="156"/>
    </location>
</feature>
<evidence type="ECO:0000313" key="4">
    <source>
        <dbReference type="Proteomes" id="UP001165590"/>
    </source>
</evidence>
<comment type="caution">
    <text evidence="3">The sequence shown here is derived from an EMBL/GenBank/DDBJ whole genome shotgun (WGS) entry which is preliminary data.</text>
</comment>
<gene>
    <name evidence="3" type="ORF">K3769_32330</name>
</gene>
<feature type="region of interest" description="Disordered" evidence="1">
    <location>
        <begin position="1"/>
        <end position="69"/>
    </location>
</feature>
<protein>
    <submittedName>
        <fullName evidence="3">DUF4157 domain-containing protein</fullName>
    </submittedName>
</protein>
<dbReference type="Proteomes" id="UP001165590">
    <property type="component" value="Unassembled WGS sequence"/>
</dbReference>
<organism evidence="3 4">
    <name type="scientific">Streptomyces ortus</name>
    <dbReference type="NCBI Taxonomy" id="2867268"/>
    <lineage>
        <taxon>Bacteria</taxon>
        <taxon>Bacillati</taxon>
        <taxon>Actinomycetota</taxon>
        <taxon>Actinomycetes</taxon>
        <taxon>Kitasatosporales</taxon>
        <taxon>Streptomycetaceae</taxon>
        <taxon>Streptomyces</taxon>
    </lineage>
</organism>
<dbReference type="RefSeq" id="WP_267029795.1">
    <property type="nucleotide sequence ID" value="NZ_JAIFZO010000002.1"/>
</dbReference>
<evidence type="ECO:0000259" key="2">
    <source>
        <dbReference type="Pfam" id="PF13699"/>
    </source>
</evidence>
<evidence type="ECO:0000256" key="1">
    <source>
        <dbReference type="SAM" id="MobiDB-lite"/>
    </source>
</evidence>
<dbReference type="Pfam" id="PF13699">
    <property type="entry name" value="eCIS_core"/>
    <property type="match status" value="1"/>
</dbReference>
<feature type="compositionally biased region" description="Basic and acidic residues" evidence="1">
    <location>
        <begin position="734"/>
        <end position="750"/>
    </location>
</feature>
<dbReference type="EMBL" id="JAIFZO010000002">
    <property type="protein sequence ID" value="MCX4237378.1"/>
    <property type="molecule type" value="Genomic_DNA"/>
</dbReference>
<accession>A0ABT3VCI2</accession>
<sequence length="967" mass="104992">MRLRSEQSDGDTSGAGQKASPAPRPLTSAEVTSLQRLADPGVVARDAGPDQHVHGSGCGHNGGESVGPDTQSALLASAVSSPSRPLSGALRAEADAFYQNDFSNARIHDNHVAQRATEALGAQAMTVGAHVFLGPGMAGNKEVMGHELGHVDKNLRGIQETGDDNGAGLSVTNPGQDSERTAAADGAAFAAGARTAPSAGGNRHRTAPARVLQRSADGAAIARMRFLQSTAGNGAVARLLGPGTAPVQRAGTGDKKTPRQTAKEIDKAVKEKWDKAYGGGRHGQGPDEVRRRYARSMEDDATSQTLSHQAFLVYDAVAGVQEERGAKDDREREVQGMLINNRLLFASNYNESMDELKKFTTGGGEDGYADMVSTHQSTPGRERGMAGPDAREYSDRVNRADLKTQAVMAGQRGGEDDATAEALRARHGKPVALVSIRKPQELHLLLTSEKFEGSIFLLTFEEEKGLLHAEQKLLLALHRSGIKPKEVRGKHAIMGRYRGCLCCTAALEYYRSTAGFGNLDFDPNPGFYYWESLENLYRHQAHVVNDPDFKNYMLNLVSQMPATPALSRMQPSEDAYENNGPESIVEAGLAARRNYRTPSLSDVEMDYDESGQRVFSSYHRVQDIAGTEAGAARVGQGSDQIKSRLRADRIITNPKHRQHLQETWLRGSVEAKVSILKYWEMEVRASRAELAEIISQVDGERSLEAIKSAIYRYVKDRTGGEARDGREAGAPVIRRPEKGKYAEKKPDAGKKKSSKPSRKSMNKESSGWATIKSMMTDDFYSEWRRREKGKEKSHIEPRSMPPALAQSVAALSNEYTVSSMARMLHMAERSLTRLVNKVEAANVPDGQASGSAYEHDVPMSGIDDVPNGQTYEDDVPMSGMDDGDASGTGYFMAPSAPGSSHFYPDVGPSTGTAQDSDFPGYTEQVDRIGQVTYVDDETGSVSIWDETAHRMVVIREPVEESGGDQIY</sequence>
<keyword evidence="4" id="KW-1185">Reference proteome</keyword>
<feature type="region of interest" description="Disordered" evidence="1">
    <location>
        <begin position="719"/>
        <end position="768"/>
    </location>
</feature>
<reference evidence="3" key="1">
    <citation type="journal article" date="2022" name="bioRxiv">
        <title>Discovery and biosynthetic assessment of Streptomyces ortus sp nov. isolated from a deep-sea sponge.</title>
        <authorList>
            <person name="Williams S.E."/>
        </authorList>
    </citation>
    <scope>NUCLEOTIDE SEQUENCE</scope>
    <source>
        <strain evidence="3">A15ISP2-DRY2</strain>
    </source>
</reference>
<name>A0ABT3VCI2_9ACTN</name>
<feature type="compositionally biased region" description="Gly residues" evidence="1">
    <location>
        <begin position="56"/>
        <end position="65"/>
    </location>
</feature>
<dbReference type="InterPro" id="IPR025295">
    <property type="entry name" value="eCIS_core_dom"/>
</dbReference>
<evidence type="ECO:0000313" key="3">
    <source>
        <dbReference type="EMBL" id="MCX4237378.1"/>
    </source>
</evidence>
<proteinExistence type="predicted"/>